<proteinExistence type="predicted"/>
<dbReference type="EMBL" id="KV453910">
    <property type="protein sequence ID" value="ODV80819.1"/>
    <property type="molecule type" value="Genomic_DNA"/>
</dbReference>
<evidence type="ECO:0000256" key="1">
    <source>
        <dbReference type="SAM" id="Phobius"/>
    </source>
</evidence>
<organism evidence="2 3">
    <name type="scientific">Suhomyces tanzawaensis NRRL Y-17324</name>
    <dbReference type="NCBI Taxonomy" id="984487"/>
    <lineage>
        <taxon>Eukaryota</taxon>
        <taxon>Fungi</taxon>
        <taxon>Dikarya</taxon>
        <taxon>Ascomycota</taxon>
        <taxon>Saccharomycotina</taxon>
        <taxon>Pichiomycetes</taxon>
        <taxon>Debaryomycetaceae</taxon>
        <taxon>Suhomyces</taxon>
    </lineage>
</organism>
<keyword evidence="1" id="KW-0812">Transmembrane</keyword>
<protein>
    <submittedName>
        <fullName evidence="2">Uncharacterized protein</fullName>
    </submittedName>
</protein>
<sequence length="76" mass="8619">LRPYSVGQRLKDVNELMKKIGDEKTKESEVTIRYMRKIGMFSILVVLGSIGYASTLGEEPIIETVEDVKDLGKDMR</sequence>
<gene>
    <name evidence="2" type="ORF">CANTADRAFT_34408</name>
</gene>
<keyword evidence="1" id="KW-0472">Membrane</keyword>
<dbReference type="AlphaFoldDB" id="A0A1E4SMR8"/>
<feature type="transmembrane region" description="Helical" evidence="1">
    <location>
        <begin position="34"/>
        <end position="53"/>
    </location>
</feature>
<dbReference type="Proteomes" id="UP000094285">
    <property type="component" value="Unassembled WGS sequence"/>
</dbReference>
<evidence type="ECO:0000313" key="2">
    <source>
        <dbReference type="EMBL" id="ODV80819.1"/>
    </source>
</evidence>
<keyword evidence="1" id="KW-1133">Transmembrane helix</keyword>
<dbReference type="RefSeq" id="XP_020065941.1">
    <property type="nucleotide sequence ID" value="XM_020208585.1"/>
</dbReference>
<feature type="non-terminal residue" evidence="2">
    <location>
        <position position="1"/>
    </location>
</feature>
<reference evidence="3" key="1">
    <citation type="submission" date="2016-05" db="EMBL/GenBank/DDBJ databases">
        <title>Comparative genomics of biotechnologically important yeasts.</title>
        <authorList>
            <consortium name="DOE Joint Genome Institute"/>
            <person name="Riley R."/>
            <person name="Haridas S."/>
            <person name="Wolfe K.H."/>
            <person name="Lopes M.R."/>
            <person name="Hittinger C.T."/>
            <person name="Goker M."/>
            <person name="Salamov A."/>
            <person name="Wisecaver J."/>
            <person name="Long T.M."/>
            <person name="Aerts A.L."/>
            <person name="Barry K."/>
            <person name="Choi C."/>
            <person name="Clum A."/>
            <person name="Coughlan A.Y."/>
            <person name="Deshpande S."/>
            <person name="Douglass A.P."/>
            <person name="Hanson S.J."/>
            <person name="Klenk H.-P."/>
            <person name="Labutti K."/>
            <person name="Lapidus A."/>
            <person name="Lindquist E."/>
            <person name="Lipzen A."/>
            <person name="Meier-Kolthoff J.P."/>
            <person name="Ohm R.A."/>
            <person name="Otillar R.P."/>
            <person name="Pangilinan J."/>
            <person name="Peng Y."/>
            <person name="Rokas A."/>
            <person name="Rosa C.A."/>
            <person name="Scheuner C."/>
            <person name="Sibirny A.A."/>
            <person name="Slot J.C."/>
            <person name="Stielow J.B."/>
            <person name="Sun H."/>
            <person name="Kurtzman C.P."/>
            <person name="Blackwell M."/>
            <person name="Grigoriev I.V."/>
            <person name="Jeffries T.W."/>
        </authorList>
    </citation>
    <scope>NUCLEOTIDE SEQUENCE [LARGE SCALE GENOMIC DNA]</scope>
    <source>
        <strain evidence="3">NRRL Y-17324</strain>
    </source>
</reference>
<dbReference type="OrthoDB" id="4089884at2759"/>
<evidence type="ECO:0000313" key="3">
    <source>
        <dbReference type="Proteomes" id="UP000094285"/>
    </source>
</evidence>
<feature type="non-terminal residue" evidence="2">
    <location>
        <position position="76"/>
    </location>
</feature>
<name>A0A1E4SMR8_9ASCO</name>
<dbReference type="GeneID" id="30982722"/>
<accession>A0A1E4SMR8</accession>
<keyword evidence="3" id="KW-1185">Reference proteome</keyword>